<dbReference type="EMBL" id="CAEZSR010000217">
    <property type="protein sequence ID" value="CAB4589241.1"/>
    <property type="molecule type" value="Genomic_DNA"/>
</dbReference>
<evidence type="ECO:0000259" key="1">
    <source>
        <dbReference type="Pfam" id="PF01636"/>
    </source>
</evidence>
<name>A0A6J6FK86_9ZZZZ</name>
<feature type="domain" description="Aminoglycoside phosphotransferase" evidence="1">
    <location>
        <begin position="38"/>
        <end position="274"/>
    </location>
</feature>
<dbReference type="CDD" id="cd05154">
    <property type="entry name" value="ACAD10_11_N-like"/>
    <property type="match status" value="1"/>
</dbReference>
<dbReference type="Pfam" id="PF01636">
    <property type="entry name" value="APH"/>
    <property type="match status" value="1"/>
</dbReference>
<organism evidence="2">
    <name type="scientific">freshwater metagenome</name>
    <dbReference type="NCBI Taxonomy" id="449393"/>
    <lineage>
        <taxon>unclassified sequences</taxon>
        <taxon>metagenomes</taxon>
        <taxon>ecological metagenomes</taxon>
    </lineage>
</organism>
<dbReference type="InterPro" id="IPR011009">
    <property type="entry name" value="Kinase-like_dom_sf"/>
</dbReference>
<dbReference type="AlphaFoldDB" id="A0A6J6FK86"/>
<sequence length="338" mass="36527">MSTPPANGQRNGPSNGSATERLAAQLSSVLDGAEVTDLVRLSGGASRETWRFTAHGDAADGAGTRPLILQRQRAGDGRDMGVEASVLRAAGAAGMPVAQVVASGTGDDSPLEASFMVMTAVEGETIARKILRDDEYAEARRVLPAQLGAALAQLHAIPVDAAPGLVEQDQIAYYRGVMDTLGQPHPTFELAFRWLEQHRPTSPRTTIVHGDFRLGNVIVGPDGLRAVLDWELAHLGDPMEDLGWLCVKAWRFGSRLPVAGVGEYRQLFEAYEAAGGGRVDPDEARWWEVLGTLKWGIMCILQCSAHMNGFSRSHELAAIGRRVCENEHDLFLALEGRW</sequence>
<dbReference type="SUPFAM" id="SSF56112">
    <property type="entry name" value="Protein kinase-like (PK-like)"/>
    <property type="match status" value="1"/>
</dbReference>
<accession>A0A6J6FK86</accession>
<proteinExistence type="predicted"/>
<dbReference type="PANTHER" id="PTHR21310">
    <property type="entry name" value="AMINOGLYCOSIDE PHOSPHOTRANSFERASE-RELATED-RELATED"/>
    <property type="match status" value="1"/>
</dbReference>
<gene>
    <name evidence="2" type="ORF">UFOPK1493_03650</name>
</gene>
<evidence type="ECO:0000313" key="2">
    <source>
        <dbReference type="EMBL" id="CAB4589241.1"/>
    </source>
</evidence>
<dbReference type="InterPro" id="IPR002575">
    <property type="entry name" value="Aminoglycoside_PTrfase"/>
</dbReference>
<dbReference type="Gene3D" id="3.30.200.20">
    <property type="entry name" value="Phosphorylase Kinase, domain 1"/>
    <property type="match status" value="1"/>
</dbReference>
<dbReference type="InterPro" id="IPR051678">
    <property type="entry name" value="AGP_Transferase"/>
</dbReference>
<protein>
    <submittedName>
        <fullName evidence="2">Unannotated protein</fullName>
    </submittedName>
</protein>
<dbReference type="PANTHER" id="PTHR21310:SF57">
    <property type="entry name" value="BLR2944 PROTEIN"/>
    <property type="match status" value="1"/>
</dbReference>
<dbReference type="Gene3D" id="3.90.1200.10">
    <property type="match status" value="1"/>
</dbReference>
<dbReference type="InterPro" id="IPR041726">
    <property type="entry name" value="ACAD10_11_N"/>
</dbReference>
<reference evidence="2" key="1">
    <citation type="submission" date="2020-05" db="EMBL/GenBank/DDBJ databases">
        <authorList>
            <person name="Chiriac C."/>
            <person name="Salcher M."/>
            <person name="Ghai R."/>
            <person name="Kavagutti S V."/>
        </authorList>
    </citation>
    <scope>NUCLEOTIDE SEQUENCE</scope>
</reference>